<evidence type="ECO:0000313" key="1">
    <source>
        <dbReference type="EMBL" id="ERL56014.1"/>
    </source>
</evidence>
<dbReference type="Proteomes" id="UP000016761">
    <property type="component" value="Unassembled WGS sequence"/>
</dbReference>
<reference evidence="1 2" key="1">
    <citation type="journal article" date="2013" name="Genome Announc.">
        <title>Draft Genome Sequence of Psychrobacter aquaticus Strain CMS 56T, Isolated from a Cyanobacterial Mat Sample Collected from Water Bodies in the McMurdo Dry Valley Region of Antarctica.</title>
        <authorList>
            <person name="Reddy G.S."/>
            <person name="Ara S."/>
            <person name="Singh A."/>
            <person name="Kumar Pinnaka A."/>
            <person name="Shivaji S."/>
        </authorList>
    </citation>
    <scope>NUCLEOTIDE SEQUENCE [LARGE SCALE GENOMIC DNA]</scope>
    <source>
        <strain evidence="1 2">CMS 56</strain>
    </source>
</reference>
<proteinExistence type="predicted"/>
<dbReference type="AlphaFoldDB" id="U4TBA9"/>
<dbReference type="EMBL" id="AUSW01000016">
    <property type="protein sequence ID" value="ERL56014.1"/>
    <property type="molecule type" value="Genomic_DNA"/>
</dbReference>
<sequence>MHCYFYDSETFIYQYLPLKHSVNMGYYTHFLINKLTKLSVFFIFFE</sequence>
<dbReference type="PATRIC" id="fig|1354303.4.peg.1057"/>
<name>U4TBA9_9GAMM</name>
<keyword evidence="2" id="KW-1185">Reference proteome</keyword>
<evidence type="ECO:0000313" key="2">
    <source>
        <dbReference type="Proteomes" id="UP000016761"/>
    </source>
</evidence>
<comment type="caution">
    <text evidence="1">The sequence shown here is derived from an EMBL/GenBank/DDBJ whole genome shotgun (WGS) entry which is preliminary data.</text>
</comment>
<protein>
    <submittedName>
        <fullName evidence="1">Uncharacterized protein</fullName>
    </submittedName>
</protein>
<organism evidence="1 2">
    <name type="scientific">Psychrobacter aquaticus CMS 56</name>
    <dbReference type="NCBI Taxonomy" id="1354303"/>
    <lineage>
        <taxon>Bacteria</taxon>
        <taxon>Pseudomonadati</taxon>
        <taxon>Pseudomonadota</taxon>
        <taxon>Gammaproteobacteria</taxon>
        <taxon>Moraxellales</taxon>
        <taxon>Moraxellaceae</taxon>
        <taxon>Psychrobacter</taxon>
    </lineage>
</organism>
<accession>U4TBA9</accession>
<gene>
    <name evidence="1" type="ORF">M917_1074</name>
</gene>